<organism evidence="2 3">
    <name type="scientific">Psychrilyobacter piezotolerans</name>
    <dbReference type="NCBI Taxonomy" id="2293438"/>
    <lineage>
        <taxon>Bacteria</taxon>
        <taxon>Fusobacteriati</taxon>
        <taxon>Fusobacteriota</taxon>
        <taxon>Fusobacteriia</taxon>
        <taxon>Fusobacteriales</taxon>
        <taxon>Fusobacteriaceae</taxon>
        <taxon>Psychrilyobacter</taxon>
    </lineage>
</organism>
<keyword evidence="3" id="KW-1185">Reference proteome</keyword>
<dbReference type="InterPro" id="IPR037522">
    <property type="entry name" value="HD_GYP_dom"/>
</dbReference>
<name>A0ABX9KDZ1_9FUSO</name>
<dbReference type="Gene3D" id="1.10.3210.10">
    <property type="entry name" value="Hypothetical protein af1432"/>
    <property type="match status" value="2"/>
</dbReference>
<sequence length="413" mass="47944">MKEGFTVNLGNLLLSLSESVDMANQNSPQHQLRTAFISLELAKCLKLDETTIENIFIASLLHDIGKKIDSEESIDYELQCIRGQLFVQGVPLLKDAAEIIRYHFLDWKDWKGSIDKPLTISSQIILLANFVDMMISRDRYILHQVDNIWKELIRLEEGILNSKVLRGFKEISIREEFWFDLTSNRLYSILLHEGPLKKKEINLNELASMGELFKGVIDFKSKYTITHTTGVSACSEMLGNLFGLTELEVKVLGIAANFHDLGKLVVPNNILEKKGKLIKEEFEIIKSHPYYTYQVLSSIGGLQQIVHWASYHHERLDGSGYPFHCVAKDLDTGARIIAVSDIFISRMERKSYRNEMEKDEIFEIMKKMGRNNFIDMKFVDLLFDNFEIIVNYIRIKQEKTMDFYKNYVEYTRR</sequence>
<proteinExistence type="predicted"/>
<dbReference type="Pfam" id="PF13487">
    <property type="entry name" value="HD_5"/>
    <property type="match status" value="1"/>
</dbReference>
<dbReference type="PROSITE" id="PS51832">
    <property type="entry name" value="HD_GYP"/>
    <property type="match status" value="1"/>
</dbReference>
<evidence type="ECO:0000259" key="1">
    <source>
        <dbReference type="PROSITE" id="PS51832"/>
    </source>
</evidence>
<accession>A0ABX9KDZ1</accession>
<evidence type="ECO:0000313" key="2">
    <source>
        <dbReference type="EMBL" id="REI39841.1"/>
    </source>
</evidence>
<dbReference type="Proteomes" id="UP000263486">
    <property type="component" value="Unassembled WGS sequence"/>
</dbReference>
<comment type="caution">
    <text evidence="2">The sequence shown here is derived from an EMBL/GenBank/DDBJ whole genome shotgun (WGS) entry which is preliminary data.</text>
</comment>
<dbReference type="Pfam" id="PF01966">
    <property type="entry name" value="HD"/>
    <property type="match status" value="1"/>
</dbReference>
<dbReference type="RefSeq" id="WP_114643343.1">
    <property type="nucleotide sequence ID" value="NZ_JAACIO010000030.1"/>
</dbReference>
<dbReference type="PANTHER" id="PTHR43155">
    <property type="entry name" value="CYCLIC DI-GMP PHOSPHODIESTERASE PA4108-RELATED"/>
    <property type="match status" value="1"/>
</dbReference>
<dbReference type="InterPro" id="IPR006674">
    <property type="entry name" value="HD_domain"/>
</dbReference>
<dbReference type="CDD" id="cd00077">
    <property type="entry name" value="HDc"/>
    <property type="match status" value="2"/>
</dbReference>
<dbReference type="SUPFAM" id="SSF109604">
    <property type="entry name" value="HD-domain/PDEase-like"/>
    <property type="match status" value="2"/>
</dbReference>
<reference evidence="2 3" key="1">
    <citation type="submission" date="2018-08" db="EMBL/GenBank/DDBJ databases">
        <title>Draft genome sequence of Psychrilyobacter sp. strain SD5 isolated from Black Sea water.</title>
        <authorList>
            <person name="Yadav S."/>
            <person name="Villanueva L."/>
            <person name="Damste J.S.S."/>
        </authorList>
    </citation>
    <scope>NUCLEOTIDE SEQUENCE [LARGE SCALE GENOMIC DNA]</scope>
    <source>
        <strain evidence="2 3">SD5</strain>
    </source>
</reference>
<dbReference type="PANTHER" id="PTHR43155:SF1">
    <property type="entry name" value="3'3'-CGAMP-SPECIFIC PHOSPHODIESTERASE 1"/>
    <property type="match status" value="1"/>
</dbReference>
<dbReference type="InterPro" id="IPR003607">
    <property type="entry name" value="HD/PDEase_dom"/>
</dbReference>
<feature type="domain" description="HD-GYP" evidence="1">
    <location>
        <begin position="202"/>
        <end position="398"/>
    </location>
</feature>
<protein>
    <submittedName>
        <fullName evidence="2">HD domain-containing protein</fullName>
    </submittedName>
</protein>
<dbReference type="SMART" id="SM00471">
    <property type="entry name" value="HDc"/>
    <property type="match status" value="2"/>
</dbReference>
<gene>
    <name evidence="2" type="ORF">DYH56_13160</name>
</gene>
<evidence type="ECO:0000313" key="3">
    <source>
        <dbReference type="Proteomes" id="UP000263486"/>
    </source>
</evidence>
<dbReference type="EMBL" id="QUAJ01000030">
    <property type="protein sequence ID" value="REI39841.1"/>
    <property type="molecule type" value="Genomic_DNA"/>
</dbReference>